<dbReference type="AlphaFoldDB" id="A0AAD1UST4"/>
<evidence type="ECO:0000256" key="1">
    <source>
        <dbReference type="SAM" id="MobiDB-lite"/>
    </source>
</evidence>
<proteinExistence type="predicted"/>
<accession>A0AAD1UST4</accession>
<organism evidence="2 3">
    <name type="scientific">Euplotes crassus</name>
    <dbReference type="NCBI Taxonomy" id="5936"/>
    <lineage>
        <taxon>Eukaryota</taxon>
        <taxon>Sar</taxon>
        <taxon>Alveolata</taxon>
        <taxon>Ciliophora</taxon>
        <taxon>Intramacronucleata</taxon>
        <taxon>Spirotrichea</taxon>
        <taxon>Hypotrichia</taxon>
        <taxon>Euplotida</taxon>
        <taxon>Euplotidae</taxon>
        <taxon>Moneuplotes</taxon>
    </lineage>
</organism>
<feature type="compositionally biased region" description="Acidic residues" evidence="1">
    <location>
        <begin position="26"/>
        <end position="35"/>
    </location>
</feature>
<keyword evidence="3" id="KW-1185">Reference proteome</keyword>
<gene>
    <name evidence="2" type="ORF">ECRASSUSDP1_LOCUS12104</name>
</gene>
<sequence>MESYADAKEESKDDWGAASPDRKDDQEESDQDEELITQPIEKKSVDKPKVVIVLSLKKLLYLPIKREEFKNLNEDVEAMLMFNKHKLHWYWRQHLASFLDIIMSHPRAIVVLSTTKKKKNTHEIITNLKHNLETYSDWDEKTIKGENKLEKVLKWFEKTMLYQENHCTAYTIPETKREEMTRDLNKIVFALQEAVDDESILLSEISPEDIKAENIICVETEALKMKNHPDHMLYAPEIDEADVVENYSNNHEDDEQVFKDVKESNQIIESLFRALNDYDDISAFIKDKTLGTFTNQNDTGEGYISTQNMLSYPDIDLSSLYSHKTLGWLFSGA</sequence>
<comment type="caution">
    <text evidence="2">The sequence shown here is derived from an EMBL/GenBank/DDBJ whole genome shotgun (WGS) entry which is preliminary data.</text>
</comment>
<dbReference type="EMBL" id="CAMPGE010011994">
    <property type="protein sequence ID" value="CAI2370785.1"/>
    <property type="molecule type" value="Genomic_DNA"/>
</dbReference>
<evidence type="ECO:0000313" key="3">
    <source>
        <dbReference type="Proteomes" id="UP001295684"/>
    </source>
</evidence>
<reference evidence="2" key="1">
    <citation type="submission" date="2023-07" db="EMBL/GenBank/DDBJ databases">
        <authorList>
            <consortium name="AG Swart"/>
            <person name="Singh M."/>
            <person name="Singh A."/>
            <person name="Seah K."/>
            <person name="Emmerich C."/>
        </authorList>
    </citation>
    <scope>NUCLEOTIDE SEQUENCE</scope>
    <source>
        <strain evidence="2">DP1</strain>
    </source>
</reference>
<feature type="region of interest" description="Disordered" evidence="1">
    <location>
        <begin position="1"/>
        <end position="39"/>
    </location>
</feature>
<protein>
    <submittedName>
        <fullName evidence="2">Uncharacterized protein</fullName>
    </submittedName>
</protein>
<feature type="compositionally biased region" description="Basic and acidic residues" evidence="1">
    <location>
        <begin position="1"/>
        <end position="25"/>
    </location>
</feature>
<evidence type="ECO:0000313" key="2">
    <source>
        <dbReference type="EMBL" id="CAI2370785.1"/>
    </source>
</evidence>
<name>A0AAD1UST4_EUPCR</name>
<dbReference type="Proteomes" id="UP001295684">
    <property type="component" value="Unassembled WGS sequence"/>
</dbReference>